<dbReference type="PANTHER" id="PTHR12174">
    <property type="entry name" value="SIGNAL PEPTIDE PEPTIDASE"/>
    <property type="match status" value="1"/>
</dbReference>
<keyword evidence="3 8" id="KW-0812">Transmembrane</keyword>
<feature type="transmembrane region" description="Helical" evidence="8">
    <location>
        <begin position="278"/>
        <end position="300"/>
    </location>
</feature>
<evidence type="ECO:0000256" key="6">
    <source>
        <dbReference type="ARBA" id="ARBA00023136"/>
    </source>
</evidence>
<gene>
    <name evidence="10" type="ORF">WR25_03702</name>
</gene>
<keyword evidence="9" id="KW-0732">Signal</keyword>
<dbReference type="InterPro" id="IPR006639">
    <property type="entry name" value="Preselin/SPP"/>
</dbReference>
<evidence type="ECO:0000256" key="8">
    <source>
        <dbReference type="SAM" id="Phobius"/>
    </source>
</evidence>
<evidence type="ECO:0000313" key="10">
    <source>
        <dbReference type="EMBL" id="PAV87925.1"/>
    </source>
</evidence>
<feature type="transmembrane region" description="Helical" evidence="8">
    <location>
        <begin position="249"/>
        <end position="272"/>
    </location>
</feature>
<evidence type="ECO:0000256" key="7">
    <source>
        <dbReference type="SAM" id="MobiDB-lite"/>
    </source>
</evidence>
<organism evidence="10 11">
    <name type="scientific">Diploscapter pachys</name>
    <dbReference type="NCBI Taxonomy" id="2018661"/>
    <lineage>
        <taxon>Eukaryota</taxon>
        <taxon>Metazoa</taxon>
        <taxon>Ecdysozoa</taxon>
        <taxon>Nematoda</taxon>
        <taxon>Chromadorea</taxon>
        <taxon>Rhabditida</taxon>
        <taxon>Rhabditina</taxon>
        <taxon>Rhabditomorpha</taxon>
        <taxon>Rhabditoidea</taxon>
        <taxon>Rhabditidae</taxon>
        <taxon>Diploscapter</taxon>
    </lineage>
</organism>
<dbReference type="PANTHER" id="PTHR12174:SF103">
    <property type="entry name" value="INTRAMEMBRANE PROTEASE (IMPAS) FAMILY"/>
    <property type="match status" value="1"/>
</dbReference>
<evidence type="ECO:0000256" key="5">
    <source>
        <dbReference type="ARBA" id="ARBA00022989"/>
    </source>
</evidence>
<dbReference type="GO" id="GO:0005765">
    <property type="term" value="C:lysosomal membrane"/>
    <property type="evidence" value="ECO:0007669"/>
    <property type="project" value="TreeGrafter"/>
</dbReference>
<dbReference type="EMBL" id="LIAE01006538">
    <property type="protein sequence ID" value="PAV87925.1"/>
    <property type="molecule type" value="Genomic_DNA"/>
</dbReference>
<accession>A0A2A2LPF4</accession>
<dbReference type="GO" id="GO:0030660">
    <property type="term" value="C:Golgi-associated vesicle membrane"/>
    <property type="evidence" value="ECO:0007669"/>
    <property type="project" value="TreeGrafter"/>
</dbReference>
<feature type="transmembrane region" description="Helical" evidence="8">
    <location>
        <begin position="508"/>
        <end position="530"/>
    </location>
</feature>
<feature type="compositionally biased region" description="Polar residues" evidence="7">
    <location>
        <begin position="597"/>
        <end position="613"/>
    </location>
</feature>
<reference evidence="10 11" key="1">
    <citation type="journal article" date="2017" name="Curr. Biol.">
        <title>Genome architecture and evolution of a unichromosomal asexual nematode.</title>
        <authorList>
            <person name="Fradin H."/>
            <person name="Zegar C."/>
            <person name="Gutwein M."/>
            <person name="Lucas J."/>
            <person name="Kovtun M."/>
            <person name="Corcoran D."/>
            <person name="Baugh L.R."/>
            <person name="Kiontke K."/>
            <person name="Gunsalus K."/>
            <person name="Fitch D.H."/>
            <person name="Piano F."/>
        </authorList>
    </citation>
    <scope>NUCLEOTIDE SEQUENCE [LARGE SCALE GENOMIC DNA]</scope>
    <source>
        <strain evidence="10">PF1309</strain>
    </source>
</reference>
<dbReference type="SMART" id="SM00730">
    <property type="entry name" value="PSN"/>
    <property type="match status" value="1"/>
</dbReference>
<comment type="subcellular location">
    <subcellularLocation>
        <location evidence="1">Endomembrane system</location>
        <topology evidence="1">Multi-pass membrane protein</topology>
    </subcellularLocation>
</comment>
<evidence type="ECO:0000256" key="9">
    <source>
        <dbReference type="SAM" id="SignalP"/>
    </source>
</evidence>
<feature type="transmembrane region" description="Helical" evidence="8">
    <location>
        <begin position="383"/>
        <end position="405"/>
    </location>
</feature>
<feature type="signal peptide" evidence="9">
    <location>
        <begin position="1"/>
        <end position="17"/>
    </location>
</feature>
<evidence type="ECO:0000256" key="2">
    <source>
        <dbReference type="ARBA" id="ARBA00006859"/>
    </source>
</evidence>
<dbReference type="Proteomes" id="UP000218231">
    <property type="component" value="Unassembled WGS sequence"/>
</dbReference>
<comment type="caution">
    <text evidence="10">The sequence shown here is derived from an EMBL/GenBank/DDBJ whole genome shotgun (WGS) entry which is preliminary data.</text>
</comment>
<dbReference type="STRING" id="2018661.A0A2A2LPF4"/>
<dbReference type="GO" id="GO:0033619">
    <property type="term" value="P:membrane protein proteolysis"/>
    <property type="evidence" value="ECO:0007669"/>
    <property type="project" value="TreeGrafter"/>
</dbReference>
<feature type="compositionally biased region" description="Low complexity" evidence="7">
    <location>
        <begin position="584"/>
        <end position="593"/>
    </location>
</feature>
<dbReference type="GO" id="GO:0098553">
    <property type="term" value="C:lumenal side of endoplasmic reticulum membrane"/>
    <property type="evidence" value="ECO:0007669"/>
    <property type="project" value="TreeGrafter"/>
</dbReference>
<feature type="transmembrane region" description="Helical" evidence="8">
    <location>
        <begin position="357"/>
        <end position="376"/>
    </location>
</feature>
<name>A0A2A2LPF4_9BILA</name>
<dbReference type="GO" id="GO:0098554">
    <property type="term" value="C:cytoplasmic side of endoplasmic reticulum membrane"/>
    <property type="evidence" value="ECO:0007669"/>
    <property type="project" value="TreeGrafter"/>
</dbReference>
<evidence type="ECO:0000256" key="1">
    <source>
        <dbReference type="ARBA" id="ARBA00004127"/>
    </source>
</evidence>
<comment type="similarity">
    <text evidence="2">Belongs to the peptidase A22B family.</text>
</comment>
<feature type="transmembrane region" description="Helical" evidence="8">
    <location>
        <begin position="204"/>
        <end position="226"/>
    </location>
</feature>
<feature type="transmembrane region" description="Helical" evidence="8">
    <location>
        <begin position="536"/>
        <end position="554"/>
    </location>
</feature>
<feature type="chain" id="PRO_5012471797" evidence="9">
    <location>
        <begin position="18"/>
        <end position="613"/>
    </location>
</feature>
<dbReference type="Pfam" id="PF04258">
    <property type="entry name" value="Peptidase_A22B"/>
    <property type="match status" value="1"/>
</dbReference>
<keyword evidence="6 8" id="KW-0472">Membrane</keyword>
<protein>
    <submittedName>
        <fullName evidence="10">Uncharacterized protein</fullName>
    </submittedName>
</protein>
<feature type="region of interest" description="Disordered" evidence="7">
    <location>
        <begin position="576"/>
        <end position="613"/>
    </location>
</feature>
<keyword evidence="4" id="KW-0378">Hydrolase</keyword>
<dbReference type="InterPro" id="IPR007369">
    <property type="entry name" value="Peptidase_A22B_SPP"/>
</dbReference>
<keyword evidence="11" id="KW-1185">Reference proteome</keyword>
<evidence type="ECO:0000313" key="11">
    <source>
        <dbReference type="Proteomes" id="UP000218231"/>
    </source>
</evidence>
<dbReference type="AlphaFoldDB" id="A0A2A2LPF4"/>
<feature type="transmembrane region" description="Helical" evidence="8">
    <location>
        <begin position="330"/>
        <end position="351"/>
    </location>
</feature>
<evidence type="ECO:0000256" key="3">
    <source>
        <dbReference type="ARBA" id="ARBA00022692"/>
    </source>
</evidence>
<keyword evidence="5 8" id="KW-1133">Transmembrane helix</keyword>
<dbReference type="OrthoDB" id="29661at2759"/>
<feature type="transmembrane region" description="Helical" evidence="8">
    <location>
        <begin position="477"/>
        <end position="496"/>
    </location>
</feature>
<dbReference type="GO" id="GO:0042500">
    <property type="term" value="F:aspartic endopeptidase activity, intramembrane cleaving"/>
    <property type="evidence" value="ECO:0007669"/>
    <property type="project" value="InterPro"/>
</dbReference>
<evidence type="ECO:0000256" key="4">
    <source>
        <dbReference type="ARBA" id="ARBA00022801"/>
    </source>
</evidence>
<sequence>MKFIHLILLLLIQITAAAKRSSNVYKNSYVFLTVRNTKTGDEQRICGNYQQYKSRAIATGPDQPDALAYPLRWWDLTHPGAVSMCNESDGALQGFMVPMAYRGDVQNCTGKFPYGTVTPQHVIRNMTMLKAQSGLLIMDRGHLHGDLPDYLFGEFYVPGVPDQKSTPTFFIYRTQFNEIMKLGSNRIEDLSIVPHRPHSVDFDLSLVVIWLLAMFSVSVGGVWAFLRHRAGKDASLTSLQTESEFCNKYGLYLTIPVIIGFACGMLLLGFFFRNVIMIIFNLLLVLLGAVAIHGCIRAILSNFACLTATSIYKAEISILNKCCCVFEKPLTWVSLGIYLCCLALTIAWYVFRLHADAYILLDIINICICLHVLKTLRLPNLKWIAYLMIGMFIYDFFMVFVTPYITSDGCSIMLEVATGQGCRKKTDKPEDDDDAISIPIPPTLVKTPERFPVLMQVPHFDPMFSCIDTATDTYKMAMLGLGDIIIPGYIIVHGFTMYGMEEMTRVKYGLVCLCGYGIGLIVTFFALILMDTAQPALIYLVPCTLLPNFLYALIRGEFLKVWNGVKQSENKLIQMSNENENENGETNGIMTGESADDNTVSERSSNSTEFARI</sequence>
<proteinExistence type="inferred from homology"/>